<keyword evidence="1" id="KW-0472">Membrane</keyword>
<gene>
    <name evidence="2" type="ORF">BpHYR1_027496</name>
</gene>
<keyword evidence="3" id="KW-1185">Reference proteome</keyword>
<dbReference type="EMBL" id="REGN01002362">
    <property type="protein sequence ID" value="RNA28596.1"/>
    <property type="molecule type" value="Genomic_DNA"/>
</dbReference>
<name>A0A3M7RYK0_BRAPC</name>
<keyword evidence="1" id="KW-0812">Transmembrane</keyword>
<protein>
    <submittedName>
        <fullName evidence="2">Uncharacterized protein</fullName>
    </submittedName>
</protein>
<evidence type="ECO:0000313" key="3">
    <source>
        <dbReference type="Proteomes" id="UP000276133"/>
    </source>
</evidence>
<reference evidence="2 3" key="1">
    <citation type="journal article" date="2018" name="Sci. Rep.">
        <title>Genomic signatures of local adaptation to the degree of environmental predictability in rotifers.</title>
        <authorList>
            <person name="Franch-Gras L."/>
            <person name="Hahn C."/>
            <person name="Garcia-Roger E.M."/>
            <person name="Carmona M.J."/>
            <person name="Serra M."/>
            <person name="Gomez A."/>
        </authorList>
    </citation>
    <scope>NUCLEOTIDE SEQUENCE [LARGE SCALE GENOMIC DNA]</scope>
    <source>
        <strain evidence="2">HYR1</strain>
    </source>
</reference>
<proteinExistence type="predicted"/>
<feature type="transmembrane region" description="Helical" evidence="1">
    <location>
        <begin position="226"/>
        <end position="247"/>
    </location>
</feature>
<dbReference type="Proteomes" id="UP000276133">
    <property type="component" value="Unassembled WGS sequence"/>
</dbReference>
<sequence length="356" mass="39586">MLANERVAQHFGESGAAEGHVSVASAERPDAFFERQQRLVDLGALHSGDAVRRRRVLAALTARQVDQRHFAVLFFALVSEDYLKDGVRAGRVRVGRCGARCADVHAVLYAAQHVLHRAQYLLAQVHHLHLVLVVFENAQLFLVVQQVVHFAAVDLEKCAIDFQLALEFAVHLFEHVSGGLAASGLAIGKAHGVAALEDVVDQRLSCVPYLVRSTLHLGKWTRHRSLLGMVITSMSFLDISFLLMGLLRTHTQMRMSCTGSVFVSRVKSSEARNSVIMLANSHAGTDVSISFSFCLFSSCGSCRKKYCNINNFSHVKKDATYFVALYFKFLFNFLSSDGPKHVLRQSFNSDRPKHFL</sequence>
<accession>A0A3M7RYK0</accession>
<evidence type="ECO:0000256" key="1">
    <source>
        <dbReference type="SAM" id="Phobius"/>
    </source>
</evidence>
<evidence type="ECO:0000313" key="2">
    <source>
        <dbReference type="EMBL" id="RNA28596.1"/>
    </source>
</evidence>
<keyword evidence="1" id="KW-1133">Transmembrane helix</keyword>
<comment type="caution">
    <text evidence="2">The sequence shown here is derived from an EMBL/GenBank/DDBJ whole genome shotgun (WGS) entry which is preliminary data.</text>
</comment>
<organism evidence="2 3">
    <name type="scientific">Brachionus plicatilis</name>
    <name type="common">Marine rotifer</name>
    <name type="synonym">Brachionus muelleri</name>
    <dbReference type="NCBI Taxonomy" id="10195"/>
    <lineage>
        <taxon>Eukaryota</taxon>
        <taxon>Metazoa</taxon>
        <taxon>Spiralia</taxon>
        <taxon>Gnathifera</taxon>
        <taxon>Rotifera</taxon>
        <taxon>Eurotatoria</taxon>
        <taxon>Monogononta</taxon>
        <taxon>Pseudotrocha</taxon>
        <taxon>Ploima</taxon>
        <taxon>Brachionidae</taxon>
        <taxon>Brachionus</taxon>
    </lineage>
</organism>
<dbReference type="AlphaFoldDB" id="A0A3M7RYK0"/>